<accession>A0A6A6NHT2</accession>
<comment type="caution">
    <text evidence="2">The sequence shown here is derived from an EMBL/GenBank/DDBJ whole genome shotgun (WGS) entry which is preliminary data.</text>
</comment>
<reference evidence="2 3" key="1">
    <citation type="journal article" date="2020" name="Mol. Plant">
        <title>The Chromosome-Based Rubber Tree Genome Provides New Insights into Spurge Genome Evolution and Rubber Biosynthesis.</title>
        <authorList>
            <person name="Liu J."/>
            <person name="Shi C."/>
            <person name="Shi C.C."/>
            <person name="Li W."/>
            <person name="Zhang Q.J."/>
            <person name="Zhang Y."/>
            <person name="Li K."/>
            <person name="Lu H.F."/>
            <person name="Shi C."/>
            <person name="Zhu S.T."/>
            <person name="Xiao Z.Y."/>
            <person name="Nan H."/>
            <person name="Yue Y."/>
            <person name="Zhu X.G."/>
            <person name="Wu Y."/>
            <person name="Hong X.N."/>
            <person name="Fan G.Y."/>
            <person name="Tong Y."/>
            <person name="Zhang D."/>
            <person name="Mao C.L."/>
            <person name="Liu Y.L."/>
            <person name="Hao S.J."/>
            <person name="Liu W.Q."/>
            <person name="Lv M.Q."/>
            <person name="Zhang H.B."/>
            <person name="Liu Y."/>
            <person name="Hu-Tang G.R."/>
            <person name="Wang J.P."/>
            <person name="Wang J.H."/>
            <person name="Sun Y.H."/>
            <person name="Ni S.B."/>
            <person name="Chen W.B."/>
            <person name="Zhang X.C."/>
            <person name="Jiao Y.N."/>
            <person name="Eichler E.E."/>
            <person name="Li G.H."/>
            <person name="Liu X."/>
            <person name="Gao L.Z."/>
        </authorList>
    </citation>
    <scope>NUCLEOTIDE SEQUENCE [LARGE SCALE GENOMIC DNA]</scope>
    <source>
        <strain evidence="3">cv. GT1</strain>
        <tissue evidence="2">Leaf</tissue>
    </source>
</reference>
<keyword evidence="3" id="KW-1185">Reference proteome</keyword>
<gene>
    <name evidence="2" type="ORF">GH714_016484</name>
</gene>
<evidence type="ECO:0000313" key="2">
    <source>
        <dbReference type="EMBL" id="KAF2324721.1"/>
    </source>
</evidence>
<dbReference type="EMBL" id="JAAGAX010000001">
    <property type="protein sequence ID" value="KAF2324721.1"/>
    <property type="molecule type" value="Genomic_DNA"/>
</dbReference>
<name>A0A6A6NHT2_HEVBR</name>
<evidence type="ECO:0000256" key="1">
    <source>
        <dbReference type="SAM" id="MobiDB-lite"/>
    </source>
</evidence>
<dbReference type="PANTHER" id="PTHR35218">
    <property type="entry name" value="RNASE H DOMAIN-CONTAINING PROTEIN"/>
    <property type="match status" value="1"/>
</dbReference>
<evidence type="ECO:0008006" key="4">
    <source>
        <dbReference type="Google" id="ProtNLM"/>
    </source>
</evidence>
<organism evidence="2 3">
    <name type="scientific">Hevea brasiliensis</name>
    <name type="common">Para rubber tree</name>
    <name type="synonym">Siphonia brasiliensis</name>
    <dbReference type="NCBI Taxonomy" id="3981"/>
    <lineage>
        <taxon>Eukaryota</taxon>
        <taxon>Viridiplantae</taxon>
        <taxon>Streptophyta</taxon>
        <taxon>Embryophyta</taxon>
        <taxon>Tracheophyta</taxon>
        <taxon>Spermatophyta</taxon>
        <taxon>Magnoliopsida</taxon>
        <taxon>eudicotyledons</taxon>
        <taxon>Gunneridae</taxon>
        <taxon>Pentapetalae</taxon>
        <taxon>rosids</taxon>
        <taxon>fabids</taxon>
        <taxon>Malpighiales</taxon>
        <taxon>Euphorbiaceae</taxon>
        <taxon>Crotonoideae</taxon>
        <taxon>Micrandreae</taxon>
        <taxon>Hevea</taxon>
    </lineage>
</organism>
<dbReference type="Proteomes" id="UP000467840">
    <property type="component" value="Chromosome 5"/>
</dbReference>
<feature type="region of interest" description="Disordered" evidence="1">
    <location>
        <begin position="1"/>
        <end position="24"/>
    </location>
</feature>
<dbReference type="SUPFAM" id="SSF56219">
    <property type="entry name" value="DNase I-like"/>
    <property type="match status" value="1"/>
</dbReference>
<protein>
    <recommendedName>
        <fullName evidence="4">DUF4283 domain-containing protein</fullName>
    </recommendedName>
</protein>
<feature type="compositionally biased region" description="Basic and acidic residues" evidence="1">
    <location>
        <begin position="11"/>
        <end position="22"/>
    </location>
</feature>
<dbReference type="PANTHER" id="PTHR35218:SF9">
    <property type="entry name" value="ENDONUCLEASE_EXONUCLEASE_PHOSPHATASE DOMAIN-CONTAINING PROTEIN"/>
    <property type="match status" value="1"/>
</dbReference>
<dbReference type="AlphaFoldDB" id="A0A6A6NHT2"/>
<sequence length="424" mass="49518">MALSPTQAMKQDFKSSRRHTVEEETELRGISVSFRQRGKPQNRLSSFTLKIKAIKDEFYGSLSIEHEEERGLNLDELEGDDSIEGAAIGNFIGRYGESDPNNFSGLWQNYMRIHVVIDVLVPMKRRMEWLRSDFPIVENNSESLGDDQWKQIWVVLICHLKVGIAYMVMVIRASQLFFERKEMELSVEGIWITWVLEGKFQMVKKVTRKLRMWFWVPGSPGAMSSLVWNCYELGNLQTVQALKDLVFNKQPRFIFLMETMVTREKVEIVQKALDFQGLFTVEPTGHREGHVEWRLTGFYGFLERHCHRESWDFLWRLKKNSTLLWCVVGDFNDILSHNENEAQVMANARRMLLQWQDAQFLSVLENNSATISQITRWLPPMSNRIKCNTITALDVNQERFNRRSANQTAHLLVRAPVSFSDEIE</sequence>
<dbReference type="InterPro" id="IPR036691">
    <property type="entry name" value="Endo/exonu/phosph_ase_sf"/>
</dbReference>
<proteinExistence type="predicted"/>
<evidence type="ECO:0000313" key="3">
    <source>
        <dbReference type="Proteomes" id="UP000467840"/>
    </source>
</evidence>